<feature type="region of interest" description="Disordered" evidence="8">
    <location>
        <begin position="890"/>
        <end position="916"/>
    </location>
</feature>
<geneLocation type="plasmid" evidence="12 13">
    <name>pMGMM8_1</name>
</geneLocation>
<dbReference type="PANTHER" id="PTHR43775">
    <property type="entry name" value="FATTY ACID SYNTHASE"/>
    <property type="match status" value="1"/>
</dbReference>
<dbReference type="InterPro" id="IPR001242">
    <property type="entry name" value="Condensation_dom"/>
</dbReference>
<proteinExistence type="predicted"/>
<dbReference type="GO" id="GO:0071770">
    <property type="term" value="P:DIM/DIP cell wall layer assembly"/>
    <property type="evidence" value="ECO:0007669"/>
    <property type="project" value="TreeGrafter"/>
</dbReference>
<dbReference type="GO" id="GO:0005737">
    <property type="term" value="C:cytoplasm"/>
    <property type="evidence" value="ECO:0007669"/>
    <property type="project" value="TreeGrafter"/>
</dbReference>
<dbReference type="InterPro" id="IPR001227">
    <property type="entry name" value="Ac_transferase_dom_sf"/>
</dbReference>
<dbReference type="InterPro" id="IPR016035">
    <property type="entry name" value="Acyl_Trfase/lysoPLipase"/>
</dbReference>
<dbReference type="InterPro" id="IPR014043">
    <property type="entry name" value="Acyl_transferase_dom"/>
</dbReference>
<dbReference type="InterPro" id="IPR016039">
    <property type="entry name" value="Thiolase-like"/>
</dbReference>
<dbReference type="InterPro" id="IPR014031">
    <property type="entry name" value="Ketoacyl_synth_C"/>
</dbReference>
<dbReference type="GO" id="GO:0004312">
    <property type="term" value="F:fatty acid synthase activity"/>
    <property type="evidence" value="ECO:0007669"/>
    <property type="project" value="TreeGrafter"/>
</dbReference>
<dbReference type="InterPro" id="IPR020806">
    <property type="entry name" value="PKS_PP-bd"/>
</dbReference>
<dbReference type="SUPFAM" id="SSF53901">
    <property type="entry name" value="Thiolase-like"/>
    <property type="match status" value="1"/>
</dbReference>
<dbReference type="InterPro" id="IPR016036">
    <property type="entry name" value="Malonyl_transacylase_ACP-bd"/>
</dbReference>
<keyword evidence="2" id="KW-0596">Phosphopantetheine</keyword>
<keyword evidence="3" id="KW-0597">Phosphoprotein</keyword>
<dbReference type="SUPFAM" id="SSF47336">
    <property type="entry name" value="ACP-like"/>
    <property type="match status" value="1"/>
</dbReference>
<dbReference type="Gene3D" id="3.30.559.30">
    <property type="entry name" value="Nonribosomal peptide synthetase, condensation domain"/>
    <property type="match status" value="1"/>
</dbReference>
<dbReference type="InterPro" id="IPR020841">
    <property type="entry name" value="PKS_Beta-ketoAc_synthase_dom"/>
</dbReference>
<protein>
    <submittedName>
        <fullName evidence="11">Beta-ketoacyl synthase N-terminal-like domain-containing protein</fullName>
    </submittedName>
</protein>
<dbReference type="FunFam" id="3.40.47.10:FF:000042">
    <property type="entry name" value="Polyketide synthase Pks13"/>
    <property type="match status" value="1"/>
</dbReference>
<dbReference type="InterPro" id="IPR036736">
    <property type="entry name" value="ACP-like_sf"/>
</dbReference>
<dbReference type="EMBL" id="CP133191">
    <property type="protein sequence ID" value="WMN03105.1"/>
    <property type="molecule type" value="Genomic_DNA"/>
</dbReference>
<dbReference type="GO" id="GO:0005886">
    <property type="term" value="C:plasma membrane"/>
    <property type="evidence" value="ECO:0007669"/>
    <property type="project" value="TreeGrafter"/>
</dbReference>
<dbReference type="SUPFAM" id="SSF55048">
    <property type="entry name" value="Probable ACP-binding domain of malonyl-CoA ACP transacylase"/>
    <property type="match status" value="1"/>
</dbReference>
<evidence type="ECO:0000256" key="3">
    <source>
        <dbReference type="ARBA" id="ARBA00022553"/>
    </source>
</evidence>
<dbReference type="SMART" id="SM00827">
    <property type="entry name" value="PKS_AT"/>
    <property type="match status" value="1"/>
</dbReference>
<dbReference type="EMBL" id="CP133192">
    <property type="protein sequence ID" value="WMN02146.1"/>
    <property type="molecule type" value="Genomic_DNA"/>
</dbReference>
<evidence type="ECO:0000256" key="1">
    <source>
        <dbReference type="ARBA" id="ARBA00001957"/>
    </source>
</evidence>
<evidence type="ECO:0000259" key="10">
    <source>
        <dbReference type="PROSITE" id="PS52004"/>
    </source>
</evidence>
<keyword evidence="7" id="KW-0511">Multifunctional enzyme</keyword>
<dbReference type="Pfam" id="PF02801">
    <property type="entry name" value="Ketoacyl-synt_C"/>
    <property type="match status" value="1"/>
</dbReference>
<dbReference type="Proteomes" id="UP001230933">
    <property type="component" value="Plasmid pMGMM8_2"/>
</dbReference>
<dbReference type="GO" id="GO:0004315">
    <property type="term" value="F:3-oxoacyl-[acyl-carrier-protein] synthase activity"/>
    <property type="evidence" value="ECO:0007669"/>
    <property type="project" value="InterPro"/>
</dbReference>
<keyword evidence="6" id="KW-0443">Lipid metabolism</keyword>
<dbReference type="Gene3D" id="3.30.559.10">
    <property type="entry name" value="Chloramphenicol acetyltransferase-like domain"/>
    <property type="match status" value="1"/>
</dbReference>
<dbReference type="PROSITE" id="PS00606">
    <property type="entry name" value="KS3_1"/>
    <property type="match status" value="1"/>
</dbReference>
<dbReference type="PROSITE" id="PS52004">
    <property type="entry name" value="KS3_2"/>
    <property type="match status" value="1"/>
</dbReference>
<dbReference type="Pfam" id="PF00109">
    <property type="entry name" value="ketoacyl-synt"/>
    <property type="match status" value="1"/>
</dbReference>
<dbReference type="InterPro" id="IPR014030">
    <property type="entry name" value="Ketoacyl_synth_N"/>
</dbReference>
<evidence type="ECO:0000256" key="7">
    <source>
        <dbReference type="ARBA" id="ARBA00023268"/>
    </source>
</evidence>
<organism evidence="11 13">
    <name type="scientific">Rhodococcus erythropolis</name>
    <name type="common">Arthrobacter picolinophilus</name>
    <dbReference type="NCBI Taxonomy" id="1833"/>
    <lineage>
        <taxon>Bacteria</taxon>
        <taxon>Bacillati</taxon>
        <taxon>Actinomycetota</taxon>
        <taxon>Actinomycetes</taxon>
        <taxon>Mycobacteriales</taxon>
        <taxon>Nocardiaceae</taxon>
        <taxon>Rhodococcus</taxon>
        <taxon>Rhodococcus erythropolis group</taxon>
    </lineage>
</organism>
<keyword evidence="11" id="KW-0614">Plasmid</keyword>
<evidence type="ECO:0000256" key="4">
    <source>
        <dbReference type="ARBA" id="ARBA00022679"/>
    </source>
</evidence>
<sequence>MTVDSGIENSIAIIGMAGRFPGAVSLEEYWDNLRNGYDSIVDISDEMLAESGVPEEVFRRSAYVRRAPILADIDKFDAEFFGLTPRAARIMDPQHRMFLQTAWSALEDACCDPYRYGGAIGVFGSSAASGYLLNNLLSHSDLRESLAHGANAELLNLLIHNDKDYLATRVSHQFNLRGPSLTVQTACSSSLVAVHMACQSLLSNECDMALAGAVSIRIPHHVGYFYEPGSMMSASGHCRPFDAKADGTVFGSGAGIVVLKRLDDALAAKDIVRGVIVGSAINNDGSRKIAFSAPNVAAQADVIAEAHAVAGVDSADISYIEAHGTGTPLGDPIELEALKRAFQVSRRQRSAPCSIGSVKSNIGHLEVASGVVGLIKTVLSLQHREIPPTLHYEKPNPELNLDRSPFRPQTQCQPWEWDGPRYAGVSSFGVGGTNAHIVVKEAPVATSRSTRPGPQVLLLSGQTRDAVAESKGRLAAHLKSNPALDLVDVAYTLEQGRKPHELRVATVVNDLDRAAQTLVGRGNEPKAVLDPEPKVAFLFPGQGTQYLGMARELLASEPVFAENFNHCVDVFEKLSDRDIRSAVYGSDATLLNRTDYAQPAIFSVEYALAKLLESYGVLPAALVGHSIGEYVAATIAGVFDLDTAIRAVIARADLMHTAPRGAMLAVAATVGDIEDRLGSKLDLAAINDPQQCVLSGELRHIEEFERWSADQGILARRLDVSHAFHSVLMEPIVPMFRDVLREMPLAAPKIPLLSNKSGEWMSAAEATDPAMWAESIRATVRFKDNVEKLDSASYVFVEVGPGGSLSASVKRHQSWADHSRAVRLMRRSSEVQDDREVFLGGVGQLWAAGVSIDWSPRYSGGSPRWTCLPTYPFARDRYWIDAVPAALREQEEADVTEPKRERSGRPSSPSVNVEGGGDLREVELMLTEIANEVLGVEDLDLDTNFFDLGVDSLMAVGFVRRALEAGADIEPQDLLENQTIRLLAQAVHERSSSSEDGVRAPAGAEHEVRTATAVTDKGILSETTAEQLIEIADQLNELPPGIPSADAEIEDIYPLSPVQKDVLKHVLADGGAGMFLEQLVATLVGPLEIELFRRATQMVVDRHPALRTSIVWSGAEPLQVVRRRATIPFVVEDATALDSIEAAERETEFIAQDRWQGFDLASAPLIRMMVVKVAEDRHRIVWTHHRMILDGTSFAMVVAETAALYEGLKSGRQRVLKAARPFREYISWVHERDRGPAEAFWRAELHSAVPNELQAIRPGQPPVSAEEDHAQPVAAVELTDEQTTAVIDSLRAQRVTLATVAYGAWAGVVGRHSGESDVMIGAALSGRFGPTAGMEQIAGAFSNVLPVRVHVDPSVSAGEWLRQLQADVTSVRRYEHVAPIDLANWSDVGSGRSLFESAVAVAVHTFGGMDMGFADVSFEDVDVHLRSNLPIWAMVIPGARLAFRLIYQPTRVDAAEAEALLEDWVSILLKLAQAPDRPLSALEILGRHELDDAGDGSQGAATAQAGTMR</sequence>
<evidence type="ECO:0000313" key="12">
    <source>
        <dbReference type="EMBL" id="WMN03105.1"/>
    </source>
</evidence>
<dbReference type="SUPFAM" id="SSF52151">
    <property type="entry name" value="FabD/lysophospholipase-like"/>
    <property type="match status" value="1"/>
</dbReference>
<dbReference type="GO" id="GO:0006633">
    <property type="term" value="P:fatty acid biosynthetic process"/>
    <property type="evidence" value="ECO:0007669"/>
    <property type="project" value="InterPro"/>
</dbReference>
<dbReference type="PROSITE" id="PS50075">
    <property type="entry name" value="CARRIER"/>
    <property type="match status" value="1"/>
</dbReference>
<geneLocation type="plasmid" evidence="11 13">
    <name>pMGMM8_2</name>
</geneLocation>
<dbReference type="Gene3D" id="3.40.366.10">
    <property type="entry name" value="Malonyl-Coenzyme A Acyl Carrier Protein, domain 2"/>
    <property type="match status" value="1"/>
</dbReference>
<dbReference type="InterPro" id="IPR018201">
    <property type="entry name" value="Ketoacyl_synth_AS"/>
</dbReference>
<dbReference type="Pfam" id="PF00550">
    <property type="entry name" value="PP-binding"/>
    <property type="match status" value="1"/>
</dbReference>
<evidence type="ECO:0000256" key="5">
    <source>
        <dbReference type="ARBA" id="ARBA00022832"/>
    </source>
</evidence>
<dbReference type="Pfam" id="PF00668">
    <property type="entry name" value="Condensation"/>
    <property type="match status" value="1"/>
</dbReference>
<dbReference type="Gene3D" id="1.10.1200.10">
    <property type="entry name" value="ACP-like"/>
    <property type="match status" value="1"/>
</dbReference>
<dbReference type="SMART" id="SM00823">
    <property type="entry name" value="PKS_PP"/>
    <property type="match status" value="1"/>
</dbReference>
<dbReference type="Gene3D" id="3.30.70.3290">
    <property type="match status" value="1"/>
</dbReference>
<dbReference type="CDD" id="cd00833">
    <property type="entry name" value="PKS"/>
    <property type="match status" value="1"/>
</dbReference>
<keyword evidence="5" id="KW-0276">Fatty acid metabolism</keyword>
<evidence type="ECO:0000256" key="6">
    <source>
        <dbReference type="ARBA" id="ARBA00023098"/>
    </source>
</evidence>
<feature type="domain" description="Carrier" evidence="9">
    <location>
        <begin position="917"/>
        <end position="991"/>
    </location>
</feature>
<dbReference type="Pfam" id="PF00698">
    <property type="entry name" value="Acyl_transf_1"/>
    <property type="match status" value="1"/>
</dbReference>
<name>A0AAX3ZZK9_RHOER</name>
<dbReference type="PANTHER" id="PTHR43775:SF37">
    <property type="entry name" value="SI:DKEY-61P9.11"/>
    <property type="match status" value="1"/>
</dbReference>
<comment type="cofactor">
    <cofactor evidence="1">
        <name>pantetheine 4'-phosphate</name>
        <dbReference type="ChEBI" id="CHEBI:47942"/>
    </cofactor>
</comment>
<evidence type="ECO:0000259" key="9">
    <source>
        <dbReference type="PROSITE" id="PS50075"/>
    </source>
</evidence>
<dbReference type="InterPro" id="IPR032821">
    <property type="entry name" value="PKS_assoc"/>
</dbReference>
<evidence type="ECO:0000256" key="2">
    <source>
        <dbReference type="ARBA" id="ARBA00022450"/>
    </source>
</evidence>
<dbReference type="SUPFAM" id="SSF52777">
    <property type="entry name" value="CoA-dependent acyltransferases"/>
    <property type="match status" value="2"/>
</dbReference>
<dbReference type="InterPro" id="IPR009081">
    <property type="entry name" value="PP-bd_ACP"/>
</dbReference>
<dbReference type="InterPro" id="IPR050091">
    <property type="entry name" value="PKS_NRPS_Biosynth_Enz"/>
</dbReference>
<evidence type="ECO:0000313" key="13">
    <source>
        <dbReference type="Proteomes" id="UP001230933"/>
    </source>
</evidence>
<accession>A0AAX3ZZK9</accession>
<keyword evidence="4" id="KW-0808">Transferase</keyword>
<dbReference type="InterPro" id="IPR023213">
    <property type="entry name" value="CAT-like_dom_sf"/>
</dbReference>
<dbReference type="RefSeq" id="WP_308372627.1">
    <property type="nucleotide sequence ID" value="NZ_CP133191.1"/>
</dbReference>
<evidence type="ECO:0000313" key="11">
    <source>
        <dbReference type="EMBL" id="WMN02146.1"/>
    </source>
</evidence>
<dbReference type="SMART" id="SM00825">
    <property type="entry name" value="PKS_KS"/>
    <property type="match status" value="1"/>
</dbReference>
<dbReference type="Pfam" id="PF16197">
    <property type="entry name" value="KAsynt_C_assoc"/>
    <property type="match status" value="1"/>
</dbReference>
<gene>
    <name evidence="12" type="ORF">QIE55_32385</name>
    <name evidence="11" type="ORF">QIE55_32895</name>
</gene>
<reference evidence="11" key="1">
    <citation type="submission" date="2023-08" db="EMBL/GenBank/DDBJ databases">
        <title>Isolation and Characterization of Rhodococcus erythropolis MGMM8.</title>
        <authorList>
            <person name="Diabankana R.G.C."/>
            <person name="Afordoanyi D.M."/>
            <person name="Validov S.Z."/>
        </authorList>
    </citation>
    <scope>NUCLEOTIDE SEQUENCE</scope>
    <source>
        <strain evidence="11">MGMM8</strain>
        <plasmid evidence="12">pMGMM8_1</plasmid>
        <plasmid evidence="11">pMGMM8_2</plasmid>
    </source>
</reference>
<feature type="domain" description="Ketosynthase family 3 (KS3)" evidence="10">
    <location>
        <begin position="8"/>
        <end position="441"/>
    </location>
</feature>
<dbReference type="GO" id="GO:0031177">
    <property type="term" value="F:phosphopantetheine binding"/>
    <property type="evidence" value="ECO:0007669"/>
    <property type="project" value="InterPro"/>
</dbReference>
<dbReference type="Gene3D" id="3.40.47.10">
    <property type="match status" value="1"/>
</dbReference>
<evidence type="ECO:0000256" key="8">
    <source>
        <dbReference type="SAM" id="MobiDB-lite"/>
    </source>
</evidence>
<dbReference type="Proteomes" id="UP001230933">
    <property type="component" value="Plasmid pMGMM8_1"/>
</dbReference>